<evidence type="ECO:0000313" key="3">
    <source>
        <dbReference type="Proteomes" id="UP000306102"/>
    </source>
</evidence>
<proteinExistence type="predicted"/>
<feature type="region of interest" description="Disordered" evidence="1">
    <location>
        <begin position="94"/>
        <end position="147"/>
    </location>
</feature>
<name>A0A4S4ES38_CAMSN</name>
<organism evidence="2 3">
    <name type="scientific">Camellia sinensis var. sinensis</name>
    <name type="common">China tea</name>
    <dbReference type="NCBI Taxonomy" id="542762"/>
    <lineage>
        <taxon>Eukaryota</taxon>
        <taxon>Viridiplantae</taxon>
        <taxon>Streptophyta</taxon>
        <taxon>Embryophyta</taxon>
        <taxon>Tracheophyta</taxon>
        <taxon>Spermatophyta</taxon>
        <taxon>Magnoliopsida</taxon>
        <taxon>eudicotyledons</taxon>
        <taxon>Gunneridae</taxon>
        <taxon>Pentapetalae</taxon>
        <taxon>asterids</taxon>
        <taxon>Ericales</taxon>
        <taxon>Theaceae</taxon>
        <taxon>Camellia</taxon>
    </lineage>
</organism>
<sequence>MSGGFSPTDEPLSPTPDLDITYGVLPDLFGAASAYGLLGGNSLNNLSDEDFQVQIGKQNYWNSRYAEWKMDEAAKKWICWMTGSAEKMADRNLDEISGSNSGQGGKRGLVVAVGKQKGADDGGRKRKKGLQQSLGKEMGWLEDVGRA</sequence>
<gene>
    <name evidence="2" type="ORF">TEA_024674</name>
</gene>
<dbReference type="Proteomes" id="UP000306102">
    <property type="component" value="Unassembled WGS sequence"/>
</dbReference>
<dbReference type="EMBL" id="SDRB02002333">
    <property type="protein sequence ID" value="THG19661.1"/>
    <property type="molecule type" value="Genomic_DNA"/>
</dbReference>
<protein>
    <submittedName>
        <fullName evidence="2">Uncharacterized protein</fullName>
    </submittedName>
</protein>
<accession>A0A4S4ES38</accession>
<evidence type="ECO:0000256" key="1">
    <source>
        <dbReference type="SAM" id="MobiDB-lite"/>
    </source>
</evidence>
<keyword evidence="3" id="KW-1185">Reference proteome</keyword>
<evidence type="ECO:0000313" key="2">
    <source>
        <dbReference type="EMBL" id="THG19661.1"/>
    </source>
</evidence>
<reference evidence="2 3" key="1">
    <citation type="journal article" date="2018" name="Proc. Natl. Acad. Sci. U.S.A.">
        <title>Draft genome sequence of Camellia sinensis var. sinensis provides insights into the evolution of the tea genome and tea quality.</title>
        <authorList>
            <person name="Wei C."/>
            <person name="Yang H."/>
            <person name="Wang S."/>
            <person name="Zhao J."/>
            <person name="Liu C."/>
            <person name="Gao L."/>
            <person name="Xia E."/>
            <person name="Lu Y."/>
            <person name="Tai Y."/>
            <person name="She G."/>
            <person name="Sun J."/>
            <person name="Cao H."/>
            <person name="Tong W."/>
            <person name="Gao Q."/>
            <person name="Li Y."/>
            <person name="Deng W."/>
            <person name="Jiang X."/>
            <person name="Wang W."/>
            <person name="Chen Q."/>
            <person name="Zhang S."/>
            <person name="Li H."/>
            <person name="Wu J."/>
            <person name="Wang P."/>
            <person name="Li P."/>
            <person name="Shi C."/>
            <person name="Zheng F."/>
            <person name="Jian J."/>
            <person name="Huang B."/>
            <person name="Shan D."/>
            <person name="Shi M."/>
            <person name="Fang C."/>
            <person name="Yue Y."/>
            <person name="Li F."/>
            <person name="Li D."/>
            <person name="Wei S."/>
            <person name="Han B."/>
            <person name="Jiang C."/>
            <person name="Yin Y."/>
            <person name="Xia T."/>
            <person name="Zhang Z."/>
            <person name="Bennetzen J.L."/>
            <person name="Zhao S."/>
            <person name="Wan X."/>
        </authorList>
    </citation>
    <scope>NUCLEOTIDE SEQUENCE [LARGE SCALE GENOMIC DNA]</scope>
    <source>
        <strain evidence="3">cv. Shuchazao</strain>
        <tissue evidence="2">Leaf</tissue>
    </source>
</reference>
<comment type="caution">
    <text evidence="2">The sequence shown here is derived from an EMBL/GenBank/DDBJ whole genome shotgun (WGS) entry which is preliminary data.</text>
</comment>
<dbReference type="AlphaFoldDB" id="A0A4S4ES38"/>